<sequence>PISSAILRIELAESRKTEDWINHFNKLKENGIEVVLVTSDEGQGICSATGSAFPGINRQPDTFHAISHRLGKWVNSLEKSAYAAMAEEYHCLEVFESAKTEQVIQKRMDAYFDAKLKAQQAIMLYEIYKFLYHCIINHLQVFDKEGNPCDRKTAEENIRIALDYMIGLPVNKIKKEVNTIYNLLDDLLEYLDTAGEVVIKLNAMSISPYIIQAFSLAWQAQKNAIKAKKSERRKYFVNKEKEQLEMIRMILGNDFEPVKTTVFFEMDKIIQSSAIVENINSIVRTFLNTSRNRINQEILNLIMFYHNHRRYKAGKRKGKTPMELLIGARQEKDWLEMLMDIEKKQKILSLAA</sequence>
<keyword evidence="1" id="KW-0815">Transposition</keyword>
<feature type="non-terminal residue" evidence="4">
    <location>
        <position position="1"/>
    </location>
</feature>
<name>A0A0F9DAQ2_9ZZZZ</name>
<dbReference type="AlphaFoldDB" id="A0A0F9DAQ2"/>
<gene>
    <name evidence="4" type="ORF">LCGC14_2302040</name>
</gene>
<dbReference type="GO" id="GO:0003677">
    <property type="term" value="F:DNA binding"/>
    <property type="evidence" value="ECO:0007669"/>
    <property type="project" value="UniProtKB-KW"/>
</dbReference>
<dbReference type="EMBL" id="LAZR01032475">
    <property type="protein sequence ID" value="KKL50781.1"/>
    <property type="molecule type" value="Genomic_DNA"/>
</dbReference>
<dbReference type="GO" id="GO:0006313">
    <property type="term" value="P:DNA transposition"/>
    <property type="evidence" value="ECO:0007669"/>
    <property type="project" value="InterPro"/>
</dbReference>
<evidence type="ECO:0000256" key="2">
    <source>
        <dbReference type="ARBA" id="ARBA00023125"/>
    </source>
</evidence>
<dbReference type="Pfam" id="PF00872">
    <property type="entry name" value="Transposase_mut"/>
    <property type="match status" value="1"/>
</dbReference>
<comment type="caution">
    <text evidence="4">The sequence shown here is derived from an EMBL/GenBank/DDBJ whole genome shotgun (WGS) entry which is preliminary data.</text>
</comment>
<proteinExistence type="predicted"/>
<keyword evidence="3" id="KW-0233">DNA recombination</keyword>
<evidence type="ECO:0000313" key="4">
    <source>
        <dbReference type="EMBL" id="KKL50781.1"/>
    </source>
</evidence>
<reference evidence="4" key="1">
    <citation type="journal article" date="2015" name="Nature">
        <title>Complex archaea that bridge the gap between prokaryotes and eukaryotes.</title>
        <authorList>
            <person name="Spang A."/>
            <person name="Saw J.H."/>
            <person name="Jorgensen S.L."/>
            <person name="Zaremba-Niedzwiedzka K."/>
            <person name="Martijn J."/>
            <person name="Lind A.E."/>
            <person name="van Eijk R."/>
            <person name="Schleper C."/>
            <person name="Guy L."/>
            <person name="Ettema T.J."/>
        </authorList>
    </citation>
    <scope>NUCLEOTIDE SEQUENCE</scope>
</reference>
<dbReference type="InterPro" id="IPR001207">
    <property type="entry name" value="Transposase_mutator"/>
</dbReference>
<dbReference type="GO" id="GO:0004803">
    <property type="term" value="F:transposase activity"/>
    <property type="evidence" value="ECO:0007669"/>
    <property type="project" value="InterPro"/>
</dbReference>
<organism evidence="4">
    <name type="scientific">marine sediment metagenome</name>
    <dbReference type="NCBI Taxonomy" id="412755"/>
    <lineage>
        <taxon>unclassified sequences</taxon>
        <taxon>metagenomes</taxon>
        <taxon>ecological metagenomes</taxon>
    </lineage>
</organism>
<evidence type="ECO:0000256" key="1">
    <source>
        <dbReference type="ARBA" id="ARBA00022578"/>
    </source>
</evidence>
<keyword evidence="2" id="KW-0238">DNA-binding</keyword>
<protein>
    <submittedName>
        <fullName evidence="4">Uncharacterized protein</fullName>
    </submittedName>
</protein>
<accession>A0A0F9DAQ2</accession>
<evidence type="ECO:0000256" key="3">
    <source>
        <dbReference type="ARBA" id="ARBA00023172"/>
    </source>
</evidence>